<dbReference type="GO" id="GO:0005730">
    <property type="term" value="C:nucleolus"/>
    <property type="evidence" value="ECO:0007669"/>
    <property type="project" value="TreeGrafter"/>
</dbReference>
<dbReference type="PANTHER" id="PTHR45903">
    <property type="entry name" value="GLUTAMATE-RICH WD REPEAT-CONTAINING PROTEIN 1"/>
    <property type="match status" value="1"/>
</dbReference>
<dbReference type="PANTHER" id="PTHR45903:SF1">
    <property type="entry name" value="GLUTAMATE-RICH WD REPEAT-CONTAINING PROTEIN 1"/>
    <property type="match status" value="1"/>
</dbReference>
<proteinExistence type="predicted"/>
<evidence type="ECO:0000313" key="6">
    <source>
        <dbReference type="Proteomes" id="UP000270296"/>
    </source>
</evidence>
<dbReference type="WBParaSite" id="SBAD_0001293301-mRNA-1">
    <property type="protein sequence ID" value="SBAD_0001293301-mRNA-1"/>
    <property type="gene ID" value="SBAD_0001293301"/>
</dbReference>
<evidence type="ECO:0000313" key="7">
    <source>
        <dbReference type="WBParaSite" id="SBAD_0001293301-mRNA-1"/>
    </source>
</evidence>
<reference evidence="5 6" key="2">
    <citation type="submission" date="2018-11" db="EMBL/GenBank/DDBJ databases">
        <authorList>
            <consortium name="Pathogen Informatics"/>
        </authorList>
    </citation>
    <scope>NUCLEOTIDE SEQUENCE [LARGE SCALE GENOMIC DNA]</scope>
</reference>
<keyword evidence="2" id="KW-0677">Repeat</keyword>
<keyword evidence="1" id="KW-0853">WD repeat</keyword>
<dbReference type="GO" id="GO:0042254">
    <property type="term" value="P:ribosome biogenesis"/>
    <property type="evidence" value="ECO:0007669"/>
    <property type="project" value="TreeGrafter"/>
</dbReference>
<dbReference type="OrthoDB" id="2161379at2759"/>
<evidence type="ECO:0000313" key="5">
    <source>
        <dbReference type="EMBL" id="VDP49282.1"/>
    </source>
</evidence>
<dbReference type="AlphaFoldDB" id="A0A183J9H6"/>
<gene>
    <name evidence="5" type="ORF">SBAD_LOCUS12524</name>
</gene>
<dbReference type="Proteomes" id="UP000270296">
    <property type="component" value="Unassembled WGS sequence"/>
</dbReference>
<sequence length="252" mass="28656">MQWRKPKLIPGRSSNRSLKPKVEVMPSVSKEEEMESEPVGLEPKVEDEKLDEEPMSSCVEEGGTPEDAERSIEKKKAKKEVYVPGKSRPLKEGEVLEFDESAYRMFHRFRTTYPCLSFDCLRASANSVVESYPLTFYMVAGTQTEVVKQNSVVLFKLKNMGELIHEDSSDDENSYLSSDEETNNEAADKPMLTFVNIPHRGGINRIKVFIAIPLSRLRGVIVFRCMNYDGVIVLNNGCTSFFFRVFDQDGPF</sequence>
<dbReference type="Gene3D" id="2.130.10.10">
    <property type="entry name" value="YVTN repeat-like/Quinoprotein amine dehydrogenase"/>
    <property type="match status" value="1"/>
</dbReference>
<feature type="region of interest" description="Disordered" evidence="3">
    <location>
        <begin position="1"/>
        <end position="72"/>
    </location>
</feature>
<dbReference type="InterPro" id="IPR015943">
    <property type="entry name" value="WD40/YVTN_repeat-like_dom_sf"/>
</dbReference>
<name>A0A183J9H6_9BILA</name>
<accession>A0A183J9H6</accession>
<dbReference type="InterPro" id="IPR022052">
    <property type="entry name" value="Histone-bd_RBBP4-like_N"/>
</dbReference>
<protein>
    <submittedName>
        <fullName evidence="7">CAF1C_H4-bd domain-containing protein</fullName>
    </submittedName>
</protein>
<dbReference type="InterPro" id="IPR051972">
    <property type="entry name" value="Glutamate-rich_WD_repeat"/>
</dbReference>
<evidence type="ECO:0000256" key="2">
    <source>
        <dbReference type="ARBA" id="ARBA00022737"/>
    </source>
</evidence>
<evidence type="ECO:0000256" key="1">
    <source>
        <dbReference type="ARBA" id="ARBA00022574"/>
    </source>
</evidence>
<dbReference type="Pfam" id="PF12265">
    <property type="entry name" value="CAF1C_H4-bd"/>
    <property type="match status" value="1"/>
</dbReference>
<evidence type="ECO:0000259" key="4">
    <source>
        <dbReference type="Pfam" id="PF12265"/>
    </source>
</evidence>
<organism evidence="7">
    <name type="scientific">Soboliphyme baturini</name>
    <dbReference type="NCBI Taxonomy" id="241478"/>
    <lineage>
        <taxon>Eukaryota</taxon>
        <taxon>Metazoa</taxon>
        <taxon>Ecdysozoa</taxon>
        <taxon>Nematoda</taxon>
        <taxon>Enoplea</taxon>
        <taxon>Dorylaimia</taxon>
        <taxon>Dioctophymatida</taxon>
        <taxon>Dioctophymatoidea</taxon>
        <taxon>Soboliphymatidae</taxon>
        <taxon>Soboliphyme</taxon>
    </lineage>
</organism>
<dbReference type="EMBL" id="UZAM01018037">
    <property type="protein sequence ID" value="VDP49282.1"/>
    <property type="molecule type" value="Genomic_DNA"/>
</dbReference>
<keyword evidence="6" id="KW-1185">Reference proteome</keyword>
<feature type="domain" description="Histone-binding protein RBBP4-like N-terminal" evidence="4">
    <location>
        <begin position="94"/>
        <end position="160"/>
    </location>
</feature>
<evidence type="ECO:0000256" key="3">
    <source>
        <dbReference type="SAM" id="MobiDB-lite"/>
    </source>
</evidence>
<reference evidence="7" key="1">
    <citation type="submission" date="2016-06" db="UniProtKB">
        <authorList>
            <consortium name="WormBaseParasite"/>
        </authorList>
    </citation>
    <scope>IDENTIFICATION</scope>
</reference>